<dbReference type="AlphaFoldDB" id="A0A1J4J952"/>
<dbReference type="Proteomes" id="UP000179807">
    <property type="component" value="Unassembled WGS sequence"/>
</dbReference>
<proteinExistence type="predicted"/>
<organism evidence="1 2">
    <name type="scientific">Tritrichomonas foetus</name>
    <dbReference type="NCBI Taxonomy" id="1144522"/>
    <lineage>
        <taxon>Eukaryota</taxon>
        <taxon>Metamonada</taxon>
        <taxon>Parabasalia</taxon>
        <taxon>Tritrichomonadida</taxon>
        <taxon>Tritrichomonadidae</taxon>
        <taxon>Tritrichomonas</taxon>
    </lineage>
</organism>
<sequence>MTDQGDDRLKSMLPFLFPGAKPEEVEDVEPPFHPDLEDFAFFEIYALIFEKMLPGEKVVDAMKRIDKSEEPIDDMAKWVSELFVRGEIDIVSTDWIMTGIKAGKVGQLQEIRWDLQENGVVTTGNSYEKLAPRQRVLAAEDAMVRPEGTEAWIPVDKIKFEFLV</sequence>
<dbReference type="EMBL" id="MLAK01001226">
    <property type="protein sequence ID" value="OHS95710.1"/>
    <property type="molecule type" value="Genomic_DNA"/>
</dbReference>
<dbReference type="RefSeq" id="XP_068348847.1">
    <property type="nucleotide sequence ID" value="XM_068495406.1"/>
</dbReference>
<dbReference type="VEuPathDB" id="TrichDB:TRFO_10349"/>
<protein>
    <submittedName>
        <fullName evidence="1">Uncharacterized protein</fullName>
    </submittedName>
</protein>
<accession>A0A1J4J952</accession>
<reference evidence="1" key="1">
    <citation type="submission" date="2016-10" db="EMBL/GenBank/DDBJ databases">
        <authorList>
            <person name="Benchimol M."/>
            <person name="Almeida L.G."/>
            <person name="Vasconcelos A.T."/>
            <person name="Perreira-Neves A."/>
            <person name="Rosa I.A."/>
            <person name="Tasca T."/>
            <person name="Bogo M.R."/>
            <person name="de Souza W."/>
        </authorList>
    </citation>
    <scope>NUCLEOTIDE SEQUENCE [LARGE SCALE GENOMIC DNA]</scope>
    <source>
        <strain evidence="1">K</strain>
    </source>
</reference>
<keyword evidence="2" id="KW-1185">Reference proteome</keyword>
<name>A0A1J4J952_9EUKA</name>
<evidence type="ECO:0000313" key="2">
    <source>
        <dbReference type="Proteomes" id="UP000179807"/>
    </source>
</evidence>
<evidence type="ECO:0000313" key="1">
    <source>
        <dbReference type="EMBL" id="OHS95710.1"/>
    </source>
</evidence>
<dbReference type="OrthoDB" id="10255316at2759"/>
<comment type="caution">
    <text evidence="1">The sequence shown here is derived from an EMBL/GenBank/DDBJ whole genome shotgun (WGS) entry which is preliminary data.</text>
</comment>
<gene>
    <name evidence="1" type="ORF">TRFO_10349</name>
</gene>
<dbReference type="GeneID" id="94830110"/>